<evidence type="ECO:0000313" key="1">
    <source>
        <dbReference type="EMBL" id="GBG16329.1"/>
    </source>
</evidence>
<dbReference type="AlphaFoldDB" id="A0A2R5FF30"/>
<dbReference type="Proteomes" id="UP000241890">
    <property type="component" value="Unassembled WGS sequence"/>
</dbReference>
<reference evidence="1 2" key="1">
    <citation type="submission" date="2017-12" db="EMBL/GenBank/DDBJ databases">
        <title>Sequencing, de novo assembly and annotation of complete genome of a new Thraustochytrid species, strain FCC1311.</title>
        <authorList>
            <person name="Sedici K."/>
            <person name="Godart F."/>
            <person name="Aiese Cigliano R."/>
            <person name="Sanseverino W."/>
            <person name="Barakat M."/>
            <person name="Ortet P."/>
            <person name="Marechal E."/>
            <person name="Cagnac O."/>
            <person name="Amato A."/>
        </authorList>
    </citation>
    <scope>NUCLEOTIDE SEQUENCE [LARGE SCALE GENOMIC DNA]</scope>
</reference>
<keyword evidence="2" id="KW-1185">Reference proteome</keyword>
<proteinExistence type="predicted"/>
<feature type="non-terminal residue" evidence="1">
    <location>
        <position position="1"/>
    </location>
</feature>
<protein>
    <submittedName>
        <fullName evidence="1">Uncharacterized protein</fullName>
    </submittedName>
</protein>
<accession>A0A2R5FF30</accession>
<name>A0A2R5FF30_9STRA</name>
<dbReference type="InParanoid" id="A0A2R5FF30"/>
<organism evidence="1 2">
    <name type="scientific">Hondaea fermentalgiana</name>
    <dbReference type="NCBI Taxonomy" id="2315210"/>
    <lineage>
        <taxon>Eukaryota</taxon>
        <taxon>Sar</taxon>
        <taxon>Stramenopiles</taxon>
        <taxon>Bigyra</taxon>
        <taxon>Labyrinthulomycetes</taxon>
        <taxon>Thraustochytrida</taxon>
        <taxon>Thraustochytriidae</taxon>
        <taxon>Hondaea</taxon>
    </lineage>
</organism>
<sequence>PAQKQSRLAQIRVTPTAEIRHISALEAKTHGAHLSTERTLDACVDHVGMDDVLDGFGVEPDTSDDEVLGTAFDHLGHAEKISDQDARVAEELEEIVQRALTAALPCEYEEKLRTLLFKHRPVFALDFCLDHQLWDTQPYSEMLRDDDEVHARRPPPRAYQPEADAYLEMTVDKYIECGKMQPFVNDESTARLPVSYSPALVIPKPEKLGQPRKYRLTWDL</sequence>
<evidence type="ECO:0000313" key="2">
    <source>
        <dbReference type="Proteomes" id="UP000241890"/>
    </source>
</evidence>
<gene>
    <name evidence="1" type="ORF">FCC1311_118042</name>
</gene>
<feature type="non-terminal residue" evidence="1">
    <location>
        <position position="220"/>
    </location>
</feature>
<dbReference type="EMBL" id="BEYU01001891">
    <property type="protein sequence ID" value="GBG16329.1"/>
    <property type="molecule type" value="Genomic_DNA"/>
</dbReference>
<comment type="caution">
    <text evidence="1">The sequence shown here is derived from an EMBL/GenBank/DDBJ whole genome shotgun (WGS) entry which is preliminary data.</text>
</comment>